<dbReference type="PROSITE" id="PS01065">
    <property type="entry name" value="ETF_BETA"/>
    <property type="match status" value="1"/>
</dbReference>
<dbReference type="InterPro" id="IPR000049">
    <property type="entry name" value="ET-Flavoprotein_bsu_CS"/>
</dbReference>
<evidence type="ECO:0000313" key="9">
    <source>
        <dbReference type="Proteomes" id="UP000005959"/>
    </source>
</evidence>
<dbReference type="NCBIfam" id="NF002888">
    <property type="entry name" value="PRK03359.1"/>
    <property type="match status" value="1"/>
</dbReference>
<evidence type="ECO:0000256" key="2">
    <source>
        <dbReference type="ARBA" id="ARBA00022448"/>
    </source>
</evidence>
<name>G9YE84_HAFAL</name>
<dbReference type="GO" id="GO:0009437">
    <property type="term" value="P:carnitine metabolic process"/>
    <property type="evidence" value="ECO:0007669"/>
    <property type="project" value="UniProtKB-UniRule"/>
</dbReference>
<keyword evidence="3 6" id="KW-0249">Electron transport</keyword>
<dbReference type="SMART" id="SM00893">
    <property type="entry name" value="ETF"/>
    <property type="match status" value="1"/>
</dbReference>
<dbReference type="GO" id="GO:0000287">
    <property type="term" value="F:magnesium ion binding"/>
    <property type="evidence" value="ECO:0007669"/>
    <property type="project" value="InterPro"/>
</dbReference>
<dbReference type="FunFam" id="3.40.50.620:FF:000072">
    <property type="entry name" value="Protein FixA homolog"/>
    <property type="match status" value="1"/>
</dbReference>
<dbReference type="Gene3D" id="3.40.50.620">
    <property type="entry name" value="HUPs"/>
    <property type="match status" value="1"/>
</dbReference>
<dbReference type="HOGENOM" id="CLU_060196_2_2_6"/>
<dbReference type="EMBL" id="AGCI01000118">
    <property type="protein sequence ID" value="EHM37471.1"/>
    <property type="molecule type" value="Genomic_DNA"/>
</dbReference>
<comment type="pathway">
    <text evidence="6">Amine and polyamine metabolism; carnitine metabolism.</text>
</comment>
<sequence length="284" mass="30333">MSFKFIAQKLLRISITHIVLPIEIGEVMKIIACYKLIPEEQDITVNGDGSLNLSKADAKISQFDLNAIEAATALKQQNSDIQIIAMSVGGEALANAKGRKDVLSRGPDELVVVSDAGLEKMLPHQTATMLAAAAKKTGFDVILCGDGSADLYAQQVGLLLGEALDVAAINGVSRILSLSDTNIQIERTLEDEVETLTIPLPAVLSVSTDINTPQIPSMKAILGAAKKPVTAWQPADLELGEIAPYTTLLSVQAPQQKARGRVIIEGDSDEQISEFAEHLRKVIS</sequence>
<comment type="similarity">
    <text evidence="1 6">Belongs to the ETF beta-subunit/FixA family.</text>
</comment>
<dbReference type="NCBIfam" id="NF008998">
    <property type="entry name" value="PRK12342.1"/>
    <property type="match status" value="1"/>
</dbReference>
<evidence type="ECO:0000256" key="4">
    <source>
        <dbReference type="ARBA" id="ARBA00023052"/>
    </source>
</evidence>
<accession>G9YE84</accession>
<dbReference type="AlphaFoldDB" id="G9YE84"/>
<proteinExistence type="inferred from homology"/>
<comment type="subunit">
    <text evidence="6">Heterodimer of FixA and FixB.</text>
</comment>
<dbReference type="InterPro" id="IPR012255">
    <property type="entry name" value="ETF_b"/>
</dbReference>
<comment type="function">
    <text evidence="6">Required for anaerobic carnitine reduction. May bring reductant to CaiA.</text>
</comment>
<evidence type="ECO:0000256" key="1">
    <source>
        <dbReference type="ARBA" id="ARBA00007557"/>
    </source>
</evidence>
<keyword evidence="4" id="KW-0786">Thiamine pyrophosphate</keyword>
<dbReference type="Proteomes" id="UP000005959">
    <property type="component" value="Unassembled WGS sequence"/>
</dbReference>
<dbReference type="InterPro" id="IPR014729">
    <property type="entry name" value="Rossmann-like_a/b/a_fold"/>
</dbReference>
<dbReference type="Pfam" id="PF01012">
    <property type="entry name" value="ETF"/>
    <property type="match status" value="1"/>
</dbReference>
<dbReference type="PROSITE" id="PS00187">
    <property type="entry name" value="TPP_ENZYMES"/>
    <property type="match status" value="1"/>
</dbReference>
<reference evidence="8 9" key="1">
    <citation type="submission" date="2011-08" db="EMBL/GenBank/DDBJ databases">
        <authorList>
            <person name="Weinstock G."/>
            <person name="Sodergren E."/>
            <person name="Clifton S."/>
            <person name="Fulton L."/>
            <person name="Fulton B."/>
            <person name="Courtney L."/>
            <person name="Fronick C."/>
            <person name="Harrison M."/>
            <person name="Strong C."/>
            <person name="Farmer C."/>
            <person name="Delahaunty K."/>
            <person name="Markovic C."/>
            <person name="Hall O."/>
            <person name="Minx P."/>
            <person name="Tomlinson C."/>
            <person name="Mitreva M."/>
            <person name="Hou S."/>
            <person name="Chen J."/>
            <person name="Wollam A."/>
            <person name="Pepin K.H."/>
            <person name="Johnson M."/>
            <person name="Bhonagiri V."/>
            <person name="Zhang X."/>
            <person name="Suruliraj S."/>
            <person name="Warren W."/>
            <person name="Chinwalla A."/>
            <person name="Mardis E.R."/>
            <person name="Wilson R.K."/>
        </authorList>
    </citation>
    <scope>NUCLEOTIDE SEQUENCE [LARGE SCALE GENOMIC DNA]</scope>
    <source>
        <strain evidence="8 9">ATCC 51873</strain>
    </source>
</reference>
<keyword evidence="2 6" id="KW-0813">Transport</keyword>
<dbReference type="PATRIC" id="fig|1002364.3.peg.4436"/>
<dbReference type="SUPFAM" id="SSF52402">
    <property type="entry name" value="Adenine nucleotide alpha hydrolases-like"/>
    <property type="match status" value="1"/>
</dbReference>
<dbReference type="CDD" id="cd01714">
    <property type="entry name" value="ETF_beta"/>
    <property type="match status" value="1"/>
</dbReference>
<dbReference type="PANTHER" id="PTHR21294:SF17">
    <property type="entry name" value="PROTEIN FIXA"/>
    <property type="match status" value="1"/>
</dbReference>
<evidence type="ECO:0000256" key="5">
    <source>
        <dbReference type="ARBA" id="ARBA00040635"/>
    </source>
</evidence>
<evidence type="ECO:0000313" key="8">
    <source>
        <dbReference type="EMBL" id="EHM37471.1"/>
    </source>
</evidence>
<dbReference type="InterPro" id="IPR023463">
    <property type="entry name" value="FixA"/>
</dbReference>
<dbReference type="HAMAP" id="MF_01055">
    <property type="entry name" value="FixA"/>
    <property type="match status" value="1"/>
</dbReference>
<dbReference type="InterPro" id="IPR014730">
    <property type="entry name" value="ETF_a/b_N"/>
</dbReference>
<gene>
    <name evidence="6" type="primary">fixA</name>
    <name evidence="8" type="ORF">HMPREF0454_04933</name>
</gene>
<dbReference type="PIRSF" id="PIRSF000090">
    <property type="entry name" value="Beta-ETF"/>
    <property type="match status" value="1"/>
</dbReference>
<protein>
    <recommendedName>
        <fullName evidence="5 6">Protein FixA</fullName>
    </recommendedName>
</protein>
<feature type="domain" description="Electron transfer flavoprotein alpha/beta-subunit N-terminal" evidence="7">
    <location>
        <begin position="48"/>
        <end position="241"/>
    </location>
</feature>
<dbReference type="PANTHER" id="PTHR21294">
    <property type="entry name" value="ELECTRON TRANSFER FLAVOPROTEIN BETA-SUBUNIT"/>
    <property type="match status" value="1"/>
</dbReference>
<dbReference type="InterPro" id="IPR000399">
    <property type="entry name" value="TPP-bd_CS"/>
</dbReference>
<dbReference type="InterPro" id="IPR033948">
    <property type="entry name" value="ETF_beta_N"/>
</dbReference>
<evidence type="ECO:0000256" key="6">
    <source>
        <dbReference type="HAMAP-Rule" id="MF_01055"/>
    </source>
</evidence>
<evidence type="ECO:0000259" key="7">
    <source>
        <dbReference type="SMART" id="SM00893"/>
    </source>
</evidence>
<evidence type="ECO:0000256" key="3">
    <source>
        <dbReference type="ARBA" id="ARBA00022982"/>
    </source>
</evidence>
<dbReference type="GO" id="GO:0009055">
    <property type="term" value="F:electron transfer activity"/>
    <property type="evidence" value="ECO:0007669"/>
    <property type="project" value="InterPro"/>
</dbReference>
<dbReference type="UniPathway" id="UPA00117"/>
<organism evidence="8 9">
    <name type="scientific">Hafnia alvei ATCC 51873</name>
    <dbReference type="NCBI Taxonomy" id="1002364"/>
    <lineage>
        <taxon>Bacteria</taxon>
        <taxon>Pseudomonadati</taxon>
        <taxon>Pseudomonadota</taxon>
        <taxon>Gammaproteobacteria</taxon>
        <taxon>Enterobacterales</taxon>
        <taxon>Hafniaceae</taxon>
        <taxon>Hafnia</taxon>
    </lineage>
</organism>
<comment type="caution">
    <text evidence="8">The sequence shown here is derived from an EMBL/GenBank/DDBJ whole genome shotgun (WGS) entry which is preliminary data.</text>
</comment>
<dbReference type="GO" id="GO:0030976">
    <property type="term" value="F:thiamine pyrophosphate binding"/>
    <property type="evidence" value="ECO:0007669"/>
    <property type="project" value="InterPro"/>
</dbReference>